<reference evidence="8 9" key="1">
    <citation type="submission" date="2015-01" db="EMBL/GenBank/DDBJ databases">
        <title>Deinococcus puniceus/DY1/ whole genome sequencing.</title>
        <authorList>
            <person name="Kim M.K."/>
            <person name="Srinivasan S."/>
            <person name="Lee J.-J."/>
        </authorList>
    </citation>
    <scope>NUCLEOTIDE SEQUENCE [LARGE SCALE GENOMIC DNA]</scope>
    <source>
        <strain evidence="8 9">DY1</strain>
    </source>
</reference>
<dbReference type="SUPFAM" id="SSF52743">
    <property type="entry name" value="Subtilisin-like"/>
    <property type="match status" value="1"/>
</dbReference>
<dbReference type="InterPro" id="IPR015500">
    <property type="entry name" value="Peptidase_S8_subtilisin-rel"/>
</dbReference>
<keyword evidence="9" id="KW-1185">Reference proteome</keyword>
<protein>
    <submittedName>
        <fullName evidence="8">Serine protease</fullName>
    </submittedName>
</protein>
<gene>
    <name evidence="8" type="ORF">SU48_02885</name>
</gene>
<evidence type="ECO:0000256" key="3">
    <source>
        <dbReference type="ARBA" id="ARBA00022801"/>
    </source>
</evidence>
<dbReference type="STRING" id="1182568.SU48_02885"/>
<dbReference type="GO" id="GO:0004252">
    <property type="term" value="F:serine-type endopeptidase activity"/>
    <property type="evidence" value="ECO:0007669"/>
    <property type="project" value="InterPro"/>
</dbReference>
<comment type="caution">
    <text evidence="5">Lacks conserved residue(s) required for the propagation of feature annotation.</text>
</comment>
<dbReference type="RefSeq" id="WP_082869636.1">
    <property type="nucleotide sequence ID" value="NZ_CP011387.1"/>
</dbReference>
<comment type="similarity">
    <text evidence="1 5">Belongs to the peptidase S8 family.</text>
</comment>
<dbReference type="EMBL" id="CP011387">
    <property type="protein sequence ID" value="ANE42884.1"/>
    <property type="molecule type" value="Genomic_DNA"/>
</dbReference>
<dbReference type="Gene3D" id="3.40.50.200">
    <property type="entry name" value="Peptidase S8/S53 domain"/>
    <property type="match status" value="1"/>
</dbReference>
<feature type="region of interest" description="Disordered" evidence="6">
    <location>
        <begin position="35"/>
        <end position="113"/>
    </location>
</feature>
<evidence type="ECO:0000313" key="8">
    <source>
        <dbReference type="EMBL" id="ANE42884.1"/>
    </source>
</evidence>
<evidence type="ECO:0000313" key="9">
    <source>
        <dbReference type="Proteomes" id="UP000077363"/>
    </source>
</evidence>
<dbReference type="PANTHER" id="PTHR43806:SF11">
    <property type="entry name" value="CEREVISIN-RELATED"/>
    <property type="match status" value="1"/>
</dbReference>
<keyword evidence="4" id="KW-0720">Serine protease</keyword>
<evidence type="ECO:0000256" key="1">
    <source>
        <dbReference type="ARBA" id="ARBA00011073"/>
    </source>
</evidence>
<keyword evidence="3" id="KW-0378">Hydrolase</keyword>
<name>A0A172T7G5_9DEIO</name>
<dbReference type="PRINTS" id="PR00723">
    <property type="entry name" value="SUBTILISIN"/>
</dbReference>
<dbReference type="KEGG" id="dpu:SU48_02885"/>
<dbReference type="InterPro" id="IPR050131">
    <property type="entry name" value="Peptidase_S8_subtilisin-like"/>
</dbReference>
<sequence length="436" mass="43779">MKNRFGGRFRAALLGGLLLGAGLVPAAQSIKAIPALPPRSTLPPPIPPTPLPPTPRPPSTLPELPPVSPTPIPFPELSPTKPATPTRPTLPTPTIPTPQSGLPRPTDPLYSRQGNLQTIGLEGAWALLPAVLSPVTVAVLDTGYIASPELAGRVVGGYDFVSDAARAGDGNGRDADAAGAGALAYHAEVVGNIIGAAHDGRGMAGIAPRVRVVQVRVAGVDGLIDPQDLADSLRWAAGLTVAGVPTNPNPARILNLSLYADFIPLTRCDARVQAAVDAVTARGTLVIAGAANDGKDAAGYSPAGCRNVLTVTSVTGAGVRPGYANWGRAVALAAPGGEVGRGLVVSSLSGVGSNGGSGVRELNGTSFAAPHAAGVAALLLSVRPKLSPAQLRSLLTRTATPFPGGQCDPDPARTCGTGTLNAEAALRAALASSLGK</sequence>
<feature type="domain" description="Peptidase S8/S53" evidence="7">
    <location>
        <begin position="135"/>
        <end position="401"/>
    </location>
</feature>
<dbReference type="PROSITE" id="PS00138">
    <property type="entry name" value="SUBTILASE_SER"/>
    <property type="match status" value="1"/>
</dbReference>
<evidence type="ECO:0000259" key="7">
    <source>
        <dbReference type="Pfam" id="PF00082"/>
    </source>
</evidence>
<dbReference type="Proteomes" id="UP000077363">
    <property type="component" value="Chromosome"/>
</dbReference>
<accession>A0A172T7G5</accession>
<dbReference type="PATRIC" id="fig|1182568.3.peg.604"/>
<proteinExistence type="inferred from homology"/>
<dbReference type="PROSITE" id="PS51892">
    <property type="entry name" value="SUBTILASE"/>
    <property type="match status" value="1"/>
</dbReference>
<feature type="compositionally biased region" description="Pro residues" evidence="6">
    <location>
        <begin position="35"/>
        <end position="76"/>
    </location>
</feature>
<evidence type="ECO:0000256" key="5">
    <source>
        <dbReference type="PROSITE-ProRule" id="PRU01240"/>
    </source>
</evidence>
<dbReference type="OrthoDB" id="9814383at2"/>
<dbReference type="InterPro" id="IPR023828">
    <property type="entry name" value="Peptidase_S8_Ser-AS"/>
</dbReference>
<evidence type="ECO:0000256" key="6">
    <source>
        <dbReference type="SAM" id="MobiDB-lite"/>
    </source>
</evidence>
<dbReference type="InterPro" id="IPR036852">
    <property type="entry name" value="Peptidase_S8/S53_dom_sf"/>
</dbReference>
<dbReference type="InterPro" id="IPR000209">
    <property type="entry name" value="Peptidase_S8/S53_dom"/>
</dbReference>
<dbReference type="PANTHER" id="PTHR43806">
    <property type="entry name" value="PEPTIDASE S8"/>
    <property type="match status" value="1"/>
</dbReference>
<evidence type="ECO:0000256" key="4">
    <source>
        <dbReference type="ARBA" id="ARBA00022825"/>
    </source>
</evidence>
<dbReference type="AlphaFoldDB" id="A0A172T7G5"/>
<dbReference type="GO" id="GO:0006508">
    <property type="term" value="P:proteolysis"/>
    <property type="evidence" value="ECO:0007669"/>
    <property type="project" value="UniProtKB-KW"/>
</dbReference>
<organism evidence="8 9">
    <name type="scientific">Deinococcus puniceus</name>
    <dbReference type="NCBI Taxonomy" id="1182568"/>
    <lineage>
        <taxon>Bacteria</taxon>
        <taxon>Thermotogati</taxon>
        <taxon>Deinococcota</taxon>
        <taxon>Deinococci</taxon>
        <taxon>Deinococcales</taxon>
        <taxon>Deinococcaceae</taxon>
        <taxon>Deinococcus</taxon>
    </lineage>
</organism>
<dbReference type="Pfam" id="PF00082">
    <property type="entry name" value="Peptidase_S8"/>
    <property type="match status" value="1"/>
</dbReference>
<keyword evidence="2 8" id="KW-0645">Protease</keyword>
<evidence type="ECO:0000256" key="2">
    <source>
        <dbReference type="ARBA" id="ARBA00022670"/>
    </source>
</evidence>